<protein>
    <submittedName>
        <fullName evidence="1">Uncharacterized protein</fullName>
    </submittedName>
</protein>
<proteinExistence type="predicted"/>
<comment type="caution">
    <text evidence="1">The sequence shown here is derived from an EMBL/GenBank/DDBJ whole genome shotgun (WGS) entry which is preliminary data.</text>
</comment>
<sequence>KWRNLANKFEQTQQRIEEDIKASLSNLNDSNKLGPELGEYFVKKKSEFLKDYEDKKEKISTEIIILKDEAFRGKLINFISEIKIRISQMLGVLQIRVEEDIDAREFKRAYYRINKRANNIHAHIKIIKKNIKNLTKEFDKYSKDFETKNKYILEDFNKFLNDFYETLTEKVKSLEQLIIKSYVQMVITAVANEFLTISFLNHELKIKKQNLQDHLIYLISNGDLKGKYEPRLGLYYENPDVLKNLNEDELEVFKKMNFKVYMFWKR</sequence>
<dbReference type="AlphaFoldDB" id="X0UWH8"/>
<gene>
    <name evidence="1" type="ORF">S01H1_42861</name>
</gene>
<evidence type="ECO:0000313" key="1">
    <source>
        <dbReference type="EMBL" id="GAG10100.1"/>
    </source>
</evidence>
<feature type="non-terminal residue" evidence="1">
    <location>
        <position position="1"/>
    </location>
</feature>
<organism evidence="1">
    <name type="scientific">marine sediment metagenome</name>
    <dbReference type="NCBI Taxonomy" id="412755"/>
    <lineage>
        <taxon>unclassified sequences</taxon>
        <taxon>metagenomes</taxon>
        <taxon>ecological metagenomes</taxon>
    </lineage>
</organism>
<reference evidence="1" key="1">
    <citation type="journal article" date="2014" name="Front. Microbiol.">
        <title>High frequency of phylogenetically diverse reductive dehalogenase-homologous genes in deep subseafloor sedimentary metagenomes.</title>
        <authorList>
            <person name="Kawai M."/>
            <person name="Futagami T."/>
            <person name="Toyoda A."/>
            <person name="Takaki Y."/>
            <person name="Nishi S."/>
            <person name="Hori S."/>
            <person name="Arai W."/>
            <person name="Tsubouchi T."/>
            <person name="Morono Y."/>
            <person name="Uchiyama I."/>
            <person name="Ito T."/>
            <person name="Fujiyama A."/>
            <person name="Inagaki F."/>
            <person name="Takami H."/>
        </authorList>
    </citation>
    <scope>NUCLEOTIDE SEQUENCE</scope>
    <source>
        <strain evidence="1">Expedition CK06-06</strain>
    </source>
</reference>
<dbReference type="EMBL" id="BARS01027273">
    <property type="protein sequence ID" value="GAG10100.1"/>
    <property type="molecule type" value="Genomic_DNA"/>
</dbReference>
<name>X0UWH8_9ZZZZ</name>
<feature type="non-terminal residue" evidence="1">
    <location>
        <position position="266"/>
    </location>
</feature>
<accession>X0UWH8</accession>